<sequence length="659" mass="74121" precursor="true">MRYAFLWIGLASALVTATARGDDWVTVKPKEFAGAINNPLKGFRSYHVDGYGLLHRQYIGWNALELSADDSVERIIARTNEITRLGGKSFGELNVKLVPRVYLDWDGTLGAADRPKQHWPADMAEFDYDSAAFQARLERLIAKLGEAWDNDPRIFAIQMGLIGYWGEHHTPAPTQSQRRLLVAAFKKAFKNKPILVRHTDAEFVEAGFGIYYDTFANLSREPPHGDPHQLPWQATHVYPNLWKHAPIEGEVEYNWQKERKDADPEGTFGRTPEDTMTVPAYRRYMIDKIRRYHTTYLGWISNYMPSDPAVLEGAAELQKAFGYRFVIDSVSYPVARQPGGDLPVQITVRNTGSAPFYLDWPLAVALLNPKNRQPVWSGPLNGIDVRRWLPGEDWDSDAFAYQIPAKQSHASGSAKLPEEIPTGEFILAIAILDREGGMVPSVRFAIENYVTGGWHPIGLIGIGVTPKDTAIKGFSFDSPAFDHTLSYQVSDALLSIQPPPAPKVTPVPRWSPDPEVELINPWRYWVLTKRSDTLDKRGSADGPTDGPAGRRVISVEGQFGNGSNLSYTFFDRGTLDPGRYRFACRIKGTSGLTVRFDVADGWRGVIDGVKLPLSTQWRQHQFDFDVEVGFENETRLRWSLPADATGEFHLTDPHLRRID</sequence>
<feature type="signal peptide" evidence="1">
    <location>
        <begin position="1"/>
        <end position="21"/>
    </location>
</feature>
<organism evidence="3 4">
    <name type="scientific">Novipirellula artificiosorum</name>
    <dbReference type="NCBI Taxonomy" id="2528016"/>
    <lineage>
        <taxon>Bacteria</taxon>
        <taxon>Pseudomonadati</taxon>
        <taxon>Planctomycetota</taxon>
        <taxon>Planctomycetia</taxon>
        <taxon>Pirellulales</taxon>
        <taxon>Pirellulaceae</taxon>
        <taxon>Novipirellula</taxon>
    </lineage>
</organism>
<dbReference type="RefSeq" id="WP_197231282.1">
    <property type="nucleotide sequence ID" value="NZ_SJPV01000004.1"/>
</dbReference>
<protein>
    <recommendedName>
        <fullName evidence="2">DUF4832 domain-containing protein</fullName>
    </recommendedName>
</protein>
<evidence type="ECO:0000256" key="1">
    <source>
        <dbReference type="SAM" id="SignalP"/>
    </source>
</evidence>
<evidence type="ECO:0000259" key="2">
    <source>
        <dbReference type="Pfam" id="PF16116"/>
    </source>
</evidence>
<keyword evidence="1" id="KW-0732">Signal</keyword>
<dbReference type="Proteomes" id="UP000319143">
    <property type="component" value="Unassembled WGS sequence"/>
</dbReference>
<dbReference type="EMBL" id="SJPV01000004">
    <property type="protein sequence ID" value="TWU38196.1"/>
    <property type="molecule type" value="Genomic_DNA"/>
</dbReference>
<evidence type="ECO:0000313" key="4">
    <source>
        <dbReference type="Proteomes" id="UP000319143"/>
    </source>
</evidence>
<proteinExistence type="predicted"/>
<dbReference type="AlphaFoldDB" id="A0A5C6DT43"/>
<reference evidence="3 4" key="1">
    <citation type="submission" date="2019-02" db="EMBL/GenBank/DDBJ databases">
        <title>Deep-cultivation of Planctomycetes and their phenomic and genomic characterization uncovers novel biology.</title>
        <authorList>
            <person name="Wiegand S."/>
            <person name="Jogler M."/>
            <person name="Boedeker C."/>
            <person name="Pinto D."/>
            <person name="Vollmers J."/>
            <person name="Rivas-Marin E."/>
            <person name="Kohn T."/>
            <person name="Peeters S.H."/>
            <person name="Heuer A."/>
            <person name="Rast P."/>
            <person name="Oberbeckmann S."/>
            <person name="Bunk B."/>
            <person name="Jeske O."/>
            <person name="Meyerdierks A."/>
            <person name="Storesund J.E."/>
            <person name="Kallscheuer N."/>
            <person name="Luecker S."/>
            <person name="Lage O.M."/>
            <person name="Pohl T."/>
            <person name="Merkel B.J."/>
            <person name="Hornburger P."/>
            <person name="Mueller R.-W."/>
            <person name="Bruemmer F."/>
            <person name="Labrenz M."/>
            <person name="Spormann A.M."/>
            <person name="Op Den Camp H."/>
            <person name="Overmann J."/>
            <person name="Amann R."/>
            <person name="Jetten M.S.M."/>
            <person name="Mascher T."/>
            <person name="Medema M.H."/>
            <person name="Devos D.P."/>
            <person name="Kaster A.-K."/>
            <person name="Ovreas L."/>
            <person name="Rohde M."/>
            <person name="Galperin M.Y."/>
            <person name="Jogler C."/>
        </authorList>
    </citation>
    <scope>NUCLEOTIDE SEQUENCE [LARGE SCALE GENOMIC DNA]</scope>
    <source>
        <strain evidence="3 4">Poly41</strain>
    </source>
</reference>
<name>A0A5C6DT43_9BACT</name>
<evidence type="ECO:0000313" key="3">
    <source>
        <dbReference type="EMBL" id="TWU38196.1"/>
    </source>
</evidence>
<comment type="caution">
    <text evidence="3">The sequence shown here is derived from an EMBL/GenBank/DDBJ whole genome shotgun (WGS) entry which is preliminary data.</text>
</comment>
<dbReference type="Pfam" id="PF16116">
    <property type="entry name" value="DUF4832"/>
    <property type="match status" value="1"/>
</dbReference>
<accession>A0A5C6DT43</accession>
<feature type="domain" description="DUF4832" evidence="2">
    <location>
        <begin position="284"/>
        <end position="438"/>
    </location>
</feature>
<gene>
    <name evidence="3" type="ORF">Poly41_26720</name>
</gene>
<feature type="chain" id="PRO_5023143613" description="DUF4832 domain-containing protein" evidence="1">
    <location>
        <begin position="22"/>
        <end position="659"/>
    </location>
</feature>
<dbReference type="InterPro" id="IPR032267">
    <property type="entry name" value="DUF4832"/>
</dbReference>
<keyword evidence="4" id="KW-1185">Reference proteome</keyword>